<sequence>MLTEASRGAFIRSDNVRCEKGEPTNPIRIGVRRLRMRGGGAGRGRGARIHHSPLHRHDRPAAPRRAAPHRTGPRRARRSRLLFVALPSFPAHLRKTAKIDMTFRPSGMTSGLRVCEVQLTPRGAGGHHQLARQSNYAGAIHGKNEQTSHRKAPSVDTRRPKRVTIALQDFWKGAGYITEGAEPPEPSLTGRNTTAEATNFTSVFFESECCARGRPIIVEWERDARHSAGLSRSVTHRYVTERYTFQK</sequence>
<evidence type="ECO:0000256" key="1">
    <source>
        <dbReference type="SAM" id="MobiDB-lite"/>
    </source>
</evidence>
<evidence type="ECO:0000313" key="3">
    <source>
        <dbReference type="Proteomes" id="UP000299102"/>
    </source>
</evidence>
<keyword evidence="3" id="KW-1185">Reference proteome</keyword>
<accession>A0A4C1ZYE4</accession>
<protein>
    <submittedName>
        <fullName evidence="2">Uncharacterized protein</fullName>
    </submittedName>
</protein>
<name>A0A4C1ZYE4_EUMVA</name>
<feature type="compositionally biased region" description="Basic residues" evidence="1">
    <location>
        <begin position="66"/>
        <end position="75"/>
    </location>
</feature>
<reference evidence="2 3" key="1">
    <citation type="journal article" date="2019" name="Commun. Biol.">
        <title>The bagworm genome reveals a unique fibroin gene that provides high tensile strength.</title>
        <authorList>
            <person name="Kono N."/>
            <person name="Nakamura H."/>
            <person name="Ohtoshi R."/>
            <person name="Tomita M."/>
            <person name="Numata K."/>
            <person name="Arakawa K."/>
        </authorList>
    </citation>
    <scope>NUCLEOTIDE SEQUENCE [LARGE SCALE GENOMIC DNA]</scope>
</reference>
<dbReference type="EMBL" id="BGZK01002279">
    <property type="protein sequence ID" value="GBP92512.1"/>
    <property type="molecule type" value="Genomic_DNA"/>
</dbReference>
<feature type="region of interest" description="Disordered" evidence="1">
    <location>
        <begin position="39"/>
        <end position="75"/>
    </location>
</feature>
<feature type="compositionally biased region" description="Basic residues" evidence="1">
    <location>
        <begin position="45"/>
        <end position="58"/>
    </location>
</feature>
<organism evidence="2 3">
    <name type="scientific">Eumeta variegata</name>
    <name type="common">Bagworm moth</name>
    <name type="synonym">Eumeta japonica</name>
    <dbReference type="NCBI Taxonomy" id="151549"/>
    <lineage>
        <taxon>Eukaryota</taxon>
        <taxon>Metazoa</taxon>
        <taxon>Ecdysozoa</taxon>
        <taxon>Arthropoda</taxon>
        <taxon>Hexapoda</taxon>
        <taxon>Insecta</taxon>
        <taxon>Pterygota</taxon>
        <taxon>Neoptera</taxon>
        <taxon>Endopterygota</taxon>
        <taxon>Lepidoptera</taxon>
        <taxon>Glossata</taxon>
        <taxon>Ditrysia</taxon>
        <taxon>Tineoidea</taxon>
        <taxon>Psychidae</taxon>
        <taxon>Oiketicinae</taxon>
        <taxon>Eumeta</taxon>
    </lineage>
</organism>
<gene>
    <name evidence="2" type="ORF">EVAR_63087_1</name>
</gene>
<evidence type="ECO:0000313" key="2">
    <source>
        <dbReference type="EMBL" id="GBP92512.1"/>
    </source>
</evidence>
<comment type="caution">
    <text evidence="2">The sequence shown here is derived from an EMBL/GenBank/DDBJ whole genome shotgun (WGS) entry which is preliminary data.</text>
</comment>
<dbReference type="AlphaFoldDB" id="A0A4C1ZYE4"/>
<proteinExistence type="predicted"/>
<dbReference type="Proteomes" id="UP000299102">
    <property type="component" value="Unassembled WGS sequence"/>
</dbReference>